<dbReference type="STRING" id="1267423.SAMN05216290_0487"/>
<gene>
    <name evidence="1" type="ORF">SAMN05216290_0487</name>
</gene>
<protein>
    <recommendedName>
        <fullName evidence="3">SprT-like family protein</fullName>
    </recommendedName>
</protein>
<evidence type="ECO:0000313" key="1">
    <source>
        <dbReference type="EMBL" id="SEV88925.1"/>
    </source>
</evidence>
<dbReference type="GeneID" id="99985246"/>
<dbReference type="AlphaFoldDB" id="A0A1I0MKN2"/>
<dbReference type="OrthoDB" id="267364at2"/>
<dbReference type="RefSeq" id="WP_090256796.1">
    <property type="nucleotide sequence ID" value="NZ_FOIR01000001.1"/>
</dbReference>
<accession>A0A1I0MKN2</accession>
<organism evidence="1 2">
    <name type="scientific">Roseivirga pacifica</name>
    <dbReference type="NCBI Taxonomy" id="1267423"/>
    <lineage>
        <taxon>Bacteria</taxon>
        <taxon>Pseudomonadati</taxon>
        <taxon>Bacteroidota</taxon>
        <taxon>Cytophagia</taxon>
        <taxon>Cytophagales</taxon>
        <taxon>Roseivirgaceae</taxon>
        <taxon>Roseivirga</taxon>
    </lineage>
</organism>
<reference evidence="2" key="1">
    <citation type="submission" date="2016-10" db="EMBL/GenBank/DDBJ databases">
        <authorList>
            <person name="Varghese N."/>
            <person name="Submissions S."/>
        </authorList>
    </citation>
    <scope>NUCLEOTIDE SEQUENCE [LARGE SCALE GENOMIC DNA]</scope>
    <source>
        <strain evidence="2">CGMCC 1.12402</strain>
    </source>
</reference>
<evidence type="ECO:0008006" key="3">
    <source>
        <dbReference type="Google" id="ProtNLM"/>
    </source>
</evidence>
<proteinExistence type="predicted"/>
<name>A0A1I0MKN2_9BACT</name>
<evidence type="ECO:0000313" key="2">
    <source>
        <dbReference type="Proteomes" id="UP000199437"/>
    </source>
</evidence>
<dbReference type="Proteomes" id="UP000199437">
    <property type="component" value="Unassembled WGS sequence"/>
</dbReference>
<dbReference type="EMBL" id="FOIR01000001">
    <property type="protein sequence ID" value="SEV88925.1"/>
    <property type="molecule type" value="Genomic_DNA"/>
</dbReference>
<keyword evidence="2" id="KW-1185">Reference proteome</keyword>
<sequence>MTSDLRELFARKVPLSAVEYCVSLWEDAPFRLKLTRARKSKLGDYRYDPRDRSHQVSVNTDLNQYQFLITYVHEVAHRRVHDPKRRLKPHGDHWKLAFRNLMLPLLNEAVFPDDVLRPLARHMKNPKASTATDPVLLKAVSAYDLNKVQGKTLNEVALGEVFELRKRKFKKLETKRTRALCLDLSNNRRYLISLVAEVE</sequence>